<dbReference type="PROSITE" id="PS51295">
    <property type="entry name" value="CRM"/>
    <property type="match status" value="1"/>
</dbReference>
<dbReference type="InterPro" id="IPR051925">
    <property type="entry name" value="RNA-binding_domain"/>
</dbReference>
<keyword evidence="1" id="KW-0694">RNA-binding</keyword>
<dbReference type="Pfam" id="PF01985">
    <property type="entry name" value="CRS1_YhbY"/>
    <property type="match status" value="1"/>
</dbReference>
<gene>
    <name evidence="3" type="ORF">SDC9_103172</name>
</gene>
<dbReference type="Gene3D" id="3.30.110.60">
    <property type="entry name" value="YhbY-like"/>
    <property type="match status" value="1"/>
</dbReference>
<accession>A0A645ATC3</accession>
<dbReference type="AlphaFoldDB" id="A0A645ATC3"/>
<dbReference type="PANTHER" id="PTHR40065:SF3">
    <property type="entry name" value="RNA-BINDING PROTEIN YHBY"/>
    <property type="match status" value="1"/>
</dbReference>
<feature type="domain" description="CRM" evidence="2">
    <location>
        <begin position="1"/>
        <end position="97"/>
    </location>
</feature>
<dbReference type="GO" id="GO:0003723">
    <property type="term" value="F:RNA binding"/>
    <property type="evidence" value="ECO:0007669"/>
    <property type="project" value="UniProtKB-KW"/>
</dbReference>
<comment type="caution">
    <text evidence="3">The sequence shown here is derived from an EMBL/GenBank/DDBJ whole genome shotgun (WGS) entry which is preliminary data.</text>
</comment>
<dbReference type="PANTHER" id="PTHR40065">
    <property type="entry name" value="RNA-BINDING PROTEIN YHBY"/>
    <property type="match status" value="1"/>
</dbReference>
<dbReference type="EMBL" id="VSSQ01015724">
    <property type="protein sequence ID" value="MPM56370.1"/>
    <property type="molecule type" value="Genomic_DNA"/>
</dbReference>
<dbReference type="InterPro" id="IPR001890">
    <property type="entry name" value="RNA-binding_CRM"/>
</dbReference>
<dbReference type="SUPFAM" id="SSF75471">
    <property type="entry name" value="YhbY-like"/>
    <property type="match status" value="1"/>
</dbReference>
<dbReference type="InterPro" id="IPR017924">
    <property type="entry name" value="RNA-binding_YhbY"/>
</dbReference>
<name>A0A645ATC3_9ZZZZ</name>
<proteinExistence type="predicted"/>
<evidence type="ECO:0000256" key="1">
    <source>
        <dbReference type="ARBA" id="ARBA00022884"/>
    </source>
</evidence>
<reference evidence="3" key="1">
    <citation type="submission" date="2019-08" db="EMBL/GenBank/DDBJ databases">
        <authorList>
            <person name="Kucharzyk K."/>
            <person name="Murdoch R.W."/>
            <person name="Higgins S."/>
            <person name="Loffler F."/>
        </authorList>
    </citation>
    <scope>NUCLEOTIDE SEQUENCE</scope>
</reference>
<evidence type="ECO:0000313" key="3">
    <source>
        <dbReference type="EMBL" id="MPM56370.1"/>
    </source>
</evidence>
<dbReference type="InterPro" id="IPR035920">
    <property type="entry name" value="YhbY-like_sf"/>
</dbReference>
<dbReference type="NCBIfam" id="TIGR00253">
    <property type="entry name" value="RNA_bind_YhbY"/>
    <property type="match status" value="1"/>
</dbReference>
<protein>
    <recommendedName>
        <fullName evidence="2">CRM domain-containing protein</fullName>
    </recommendedName>
</protein>
<dbReference type="SMART" id="SM01103">
    <property type="entry name" value="CRS1_YhbY"/>
    <property type="match status" value="1"/>
</dbReference>
<sequence>MTLTGKQKRYLRSLMVTETAVIQIGKGSISDALVLQTKETLLAREVIKIKVQNNNDEDLEQLATELAEACDAHLVQIIGRNFVLYRRNSEKPKIVLPE</sequence>
<organism evidence="3">
    <name type="scientific">bioreactor metagenome</name>
    <dbReference type="NCBI Taxonomy" id="1076179"/>
    <lineage>
        <taxon>unclassified sequences</taxon>
        <taxon>metagenomes</taxon>
        <taxon>ecological metagenomes</taxon>
    </lineage>
</organism>
<evidence type="ECO:0000259" key="2">
    <source>
        <dbReference type="PROSITE" id="PS51295"/>
    </source>
</evidence>